<dbReference type="AlphaFoldDB" id="A0A238KSJ3"/>
<dbReference type="NCBIfam" id="TIGR03862">
    <property type="entry name" value="flavo_PP4765"/>
    <property type="match status" value="1"/>
</dbReference>
<evidence type="ECO:0000256" key="1">
    <source>
        <dbReference type="ARBA" id="ARBA00001974"/>
    </source>
</evidence>
<name>A0A238KSJ3_9RHOB</name>
<dbReference type="InterPro" id="IPR036188">
    <property type="entry name" value="FAD/NAD-bd_sf"/>
</dbReference>
<dbReference type="PANTHER" id="PTHR42887:SF1">
    <property type="entry name" value="BLR3961 PROTEIN"/>
    <property type="match status" value="1"/>
</dbReference>
<dbReference type="SUPFAM" id="SSF51905">
    <property type="entry name" value="FAD/NAD(P)-binding domain"/>
    <property type="match status" value="1"/>
</dbReference>
<feature type="domain" description="RsdA/BaiN/AoA(So)-like insert" evidence="5">
    <location>
        <begin position="190"/>
        <end position="332"/>
    </location>
</feature>
<dbReference type="Gene3D" id="3.50.50.60">
    <property type="entry name" value="FAD/NAD(P)-binding domain"/>
    <property type="match status" value="1"/>
</dbReference>
<dbReference type="Gene3D" id="2.40.30.10">
    <property type="entry name" value="Translation factors"/>
    <property type="match status" value="1"/>
</dbReference>
<sequence length="396" mass="42242">MAQAVVIGAGPAGLMAAEELAGAGHNVLVAEAKPSVARKFLMAGKSGLNLTKDEPFDRLISAYGDAADWLHPMIAAFDAQSVQSWARDLGQDLFTGSTGRVFPKSKKASPLLRAWLARLDEMRVEIRTRWRWLGWDGPALVFDTPEGRQKVVADVTVLALGGSSWARLGSDGAWAPALAEAGVPLVPFAPSNAALSVEWSPHMAAHFGQALKSVRWRAGDLASRGEAVISDKGLEGGGLYPLTPALRQGADLYVDLVPDRTIHDLSRRLSTAGPKTTLTRWLKNGLRLPPPKIALFHEMTHGQNLRRDDWVKTLKALPVRNAGLRPLDEAISTAGGVARSGLDSGLMLIAKPGVFCAGEMLDWEAPTGGYLLTACLATGRWAGRSAAEWAGPSQAD</sequence>
<dbReference type="Proteomes" id="UP000202485">
    <property type="component" value="Unassembled WGS sequence"/>
</dbReference>
<dbReference type="GO" id="GO:0043917">
    <property type="term" value="F:ribose 1,5-bisphosphate isomerase activity"/>
    <property type="evidence" value="ECO:0007669"/>
    <property type="project" value="UniProtKB-EC"/>
</dbReference>
<evidence type="ECO:0000313" key="6">
    <source>
        <dbReference type="EMBL" id="SMX45803.1"/>
    </source>
</evidence>
<proteinExistence type="predicted"/>
<keyword evidence="2" id="KW-0285">Flavoprotein</keyword>
<dbReference type="RefSeq" id="WP_093964254.1">
    <property type="nucleotide sequence ID" value="NZ_FXYG01000003.1"/>
</dbReference>
<dbReference type="NCBIfam" id="TIGR00275">
    <property type="entry name" value="aminoacetone oxidase family FAD-binding enzyme"/>
    <property type="match status" value="1"/>
</dbReference>
<dbReference type="InterPro" id="IPR004792">
    <property type="entry name" value="BaiN-like"/>
</dbReference>
<dbReference type="PANTHER" id="PTHR42887">
    <property type="entry name" value="OS12G0638800 PROTEIN"/>
    <property type="match status" value="1"/>
</dbReference>
<evidence type="ECO:0000256" key="2">
    <source>
        <dbReference type="ARBA" id="ARBA00022630"/>
    </source>
</evidence>
<protein>
    <submittedName>
        <fullName evidence="6">Putative thiazole biosynthetic enzyme</fullName>
        <ecNumber evidence="6">5.3.1.29</ecNumber>
    </submittedName>
</protein>
<dbReference type="Pfam" id="PF22780">
    <property type="entry name" value="HI0933_like_1st"/>
    <property type="match status" value="1"/>
</dbReference>
<feature type="domain" description="RsdA/BaiN/AoA(So)-like Rossmann fold-like" evidence="4">
    <location>
        <begin position="3"/>
        <end position="384"/>
    </location>
</feature>
<dbReference type="InterPro" id="IPR055178">
    <property type="entry name" value="RsdA/BaiN/AoA(So)-like_dom"/>
</dbReference>
<dbReference type="OrthoDB" id="5288829at2"/>
<dbReference type="SUPFAM" id="SSF160996">
    <property type="entry name" value="HI0933 insert domain-like"/>
    <property type="match status" value="1"/>
</dbReference>
<dbReference type="InterPro" id="IPR057661">
    <property type="entry name" value="RsdA/BaiN/AoA(So)_Rossmann"/>
</dbReference>
<keyword evidence="7" id="KW-1185">Reference proteome</keyword>
<evidence type="ECO:0000313" key="7">
    <source>
        <dbReference type="Proteomes" id="UP000202485"/>
    </source>
</evidence>
<keyword evidence="6" id="KW-0413">Isomerase</keyword>
<evidence type="ECO:0000259" key="5">
    <source>
        <dbReference type="Pfam" id="PF22780"/>
    </source>
</evidence>
<evidence type="ECO:0000256" key="3">
    <source>
        <dbReference type="ARBA" id="ARBA00022827"/>
    </source>
</evidence>
<dbReference type="Gene3D" id="1.10.8.260">
    <property type="entry name" value="HI0933 insert domain-like"/>
    <property type="match status" value="1"/>
</dbReference>
<reference evidence="7" key="1">
    <citation type="submission" date="2017-05" db="EMBL/GenBank/DDBJ databases">
        <authorList>
            <person name="Rodrigo-Torres L."/>
            <person name="Arahal R. D."/>
            <person name="Lucena T."/>
        </authorList>
    </citation>
    <scope>NUCLEOTIDE SEQUENCE [LARGE SCALE GENOMIC DNA]</scope>
    <source>
        <strain evidence="7">CECT 8715</strain>
    </source>
</reference>
<dbReference type="EC" id="5.3.1.29" evidence="6"/>
<dbReference type="InterPro" id="IPR023166">
    <property type="entry name" value="BaiN-like_dom_sf"/>
</dbReference>
<dbReference type="PRINTS" id="PR00420">
    <property type="entry name" value="RNGMNOXGNASE"/>
</dbReference>
<dbReference type="InterPro" id="IPR022460">
    <property type="entry name" value="Flavoprotein_PP4765"/>
</dbReference>
<comment type="cofactor">
    <cofactor evidence="1">
        <name>FAD</name>
        <dbReference type="ChEBI" id="CHEBI:57692"/>
    </cofactor>
</comment>
<gene>
    <name evidence="6" type="ORF">RUA8715_02788</name>
</gene>
<evidence type="ECO:0000259" key="4">
    <source>
        <dbReference type="Pfam" id="PF03486"/>
    </source>
</evidence>
<accession>A0A238KSJ3</accession>
<dbReference type="EMBL" id="FXYG01000003">
    <property type="protein sequence ID" value="SMX45803.1"/>
    <property type="molecule type" value="Genomic_DNA"/>
</dbReference>
<dbReference type="Pfam" id="PF03486">
    <property type="entry name" value="HI0933_like"/>
    <property type="match status" value="1"/>
</dbReference>
<keyword evidence="3" id="KW-0274">FAD</keyword>
<organism evidence="6 7">
    <name type="scientific">Ruegeria arenilitoris</name>
    <dbReference type="NCBI Taxonomy" id="1173585"/>
    <lineage>
        <taxon>Bacteria</taxon>
        <taxon>Pseudomonadati</taxon>
        <taxon>Pseudomonadota</taxon>
        <taxon>Alphaproteobacteria</taxon>
        <taxon>Rhodobacterales</taxon>
        <taxon>Roseobacteraceae</taxon>
        <taxon>Ruegeria</taxon>
    </lineage>
</organism>